<accession>A0A0N8PZX7</accession>
<dbReference type="PROSITE" id="PS50280">
    <property type="entry name" value="SET"/>
    <property type="match status" value="1"/>
</dbReference>
<gene>
    <name evidence="2" type="ORF">RHOBADRAFT_54765</name>
</gene>
<organism evidence="2 3">
    <name type="scientific">Rhodotorula graminis (strain WP1)</name>
    <dbReference type="NCBI Taxonomy" id="578459"/>
    <lineage>
        <taxon>Eukaryota</taxon>
        <taxon>Fungi</taxon>
        <taxon>Dikarya</taxon>
        <taxon>Basidiomycota</taxon>
        <taxon>Pucciniomycotina</taxon>
        <taxon>Microbotryomycetes</taxon>
        <taxon>Sporidiobolales</taxon>
        <taxon>Sporidiobolaceae</taxon>
        <taxon>Rhodotorula</taxon>
    </lineage>
</organism>
<dbReference type="Pfam" id="PF00856">
    <property type="entry name" value="SET"/>
    <property type="match status" value="1"/>
</dbReference>
<dbReference type="SUPFAM" id="SSF82199">
    <property type="entry name" value="SET domain"/>
    <property type="match status" value="1"/>
</dbReference>
<dbReference type="EMBL" id="KQ474082">
    <property type="protein sequence ID" value="KPV73557.1"/>
    <property type="molecule type" value="Genomic_DNA"/>
</dbReference>
<feature type="domain" description="SET" evidence="1">
    <location>
        <begin position="362"/>
        <end position="559"/>
    </location>
</feature>
<dbReference type="STRING" id="578459.A0A0N8PZX7"/>
<dbReference type="RefSeq" id="XP_018269606.1">
    <property type="nucleotide sequence ID" value="XM_018417488.1"/>
</dbReference>
<dbReference type="InterPro" id="IPR053209">
    <property type="entry name" value="Gramillin-biosynth_MTr"/>
</dbReference>
<dbReference type="InterPro" id="IPR001214">
    <property type="entry name" value="SET_dom"/>
</dbReference>
<dbReference type="AlphaFoldDB" id="A0A0N8PZX7"/>
<dbReference type="OrthoDB" id="5945798at2759"/>
<dbReference type="GeneID" id="28977936"/>
<dbReference type="InterPro" id="IPR046341">
    <property type="entry name" value="SET_dom_sf"/>
</dbReference>
<dbReference type="PANTHER" id="PTHR47643">
    <property type="entry name" value="TPR DOMAIN PROTEIN (AFU_ORTHOLOGUE AFUA_5G12710)"/>
    <property type="match status" value="1"/>
</dbReference>
<name>A0A0N8PZX7_RHOGW</name>
<dbReference type="Proteomes" id="UP000053890">
    <property type="component" value="Unassembled WGS sequence"/>
</dbReference>
<sequence length="787" mass="87222">MTKVRRKGASATDYSPRGLIEWFSRLDLEYTTGDEYDEYDDNDIDRTRASILPPLSDLKPIRLAEMDTTKKYSGRYLLCRAKGAPFLRYGLAFPAEDQDGHLFIVYARNYPLYGVKQTDLDKLFFPGTGLLIREPAFTLSTTEGMPSDVRVSSPTDMEPGYDPYAAGQAYLDAEQPYLAVQAFTEAIARAETQQDTVRVTLKRAHANLKAGRPAAAYHDTSIVLMYLDMGVPVALGDRSVALTTRLNALSAAGLHDLAELVRDDLFSLHEDEVTRLDGIDEALGKFIRSGDDSHLKGTTVEGQIAAYKMYGRIEGARRRQQHAQECKKASESGDYNLFPFEQGPSPPLKPPCDRLKLRDYVGPIRVAQLKKRTGGRGVIATRDIKPGELLLVEKAFAVADFGTLHDLSIDAQADQIPHRPKHALAAEVAARVLDDPSTLSVLESLFDGRGSPERPLVFGALSKRSIPKYASAPISLDMDWVERICRFNGFNFPPSCLPELDSPNLGAPGWRTWSALFLNGSAFNHSCLPNTYHKTVGDLLVVRARVPVKKGKEVYVSYAPIDRTPSHEIWDVLDRHFGDNGCPCAYCVETKDDDNNVLEHRQNALDQFDEAFDDFFAPRESTPEACAEQYAHMSTIVADICSTYMGDCNVKPELVEPYAKLVEVASGDRRSTDTVLHGPMAVAWSNAVAAAGGACDLSGDVCEFDPAPLCWTETIVESTFEYAQACIEEGSPAASARALHLLTILANLSRVEHGDNLEHFWRRWRTNLSEFEEFKERLVEGMAEGDK</sequence>
<dbReference type="Gene3D" id="2.170.270.10">
    <property type="entry name" value="SET domain"/>
    <property type="match status" value="1"/>
</dbReference>
<proteinExistence type="predicted"/>
<dbReference type="PANTHER" id="PTHR47643:SF2">
    <property type="entry name" value="TPR DOMAIN PROTEIN (AFU_ORTHOLOGUE AFUA_5G12710)"/>
    <property type="match status" value="1"/>
</dbReference>
<evidence type="ECO:0000259" key="1">
    <source>
        <dbReference type="PROSITE" id="PS50280"/>
    </source>
</evidence>
<reference evidence="2 3" key="1">
    <citation type="journal article" date="2015" name="Front. Microbiol.">
        <title>Genome sequence of the plant growth promoting endophytic yeast Rhodotorula graminis WP1.</title>
        <authorList>
            <person name="Firrincieli A."/>
            <person name="Otillar R."/>
            <person name="Salamov A."/>
            <person name="Schmutz J."/>
            <person name="Khan Z."/>
            <person name="Redman R.S."/>
            <person name="Fleck N.D."/>
            <person name="Lindquist E."/>
            <person name="Grigoriev I.V."/>
            <person name="Doty S.L."/>
        </authorList>
    </citation>
    <scope>NUCLEOTIDE SEQUENCE [LARGE SCALE GENOMIC DNA]</scope>
    <source>
        <strain evidence="2 3">WP1</strain>
    </source>
</reference>
<evidence type="ECO:0000313" key="3">
    <source>
        <dbReference type="Proteomes" id="UP000053890"/>
    </source>
</evidence>
<evidence type="ECO:0000313" key="2">
    <source>
        <dbReference type="EMBL" id="KPV73557.1"/>
    </source>
</evidence>
<protein>
    <recommendedName>
        <fullName evidence="1">SET domain-containing protein</fullName>
    </recommendedName>
</protein>
<keyword evidence="3" id="KW-1185">Reference proteome</keyword>
<dbReference type="SMART" id="SM00317">
    <property type="entry name" value="SET"/>
    <property type="match status" value="1"/>
</dbReference>